<evidence type="ECO:0000313" key="3">
    <source>
        <dbReference type="Proteomes" id="UP000094893"/>
    </source>
</evidence>
<comment type="caution">
    <text evidence="2">The sequence shown here is derived from an EMBL/GenBank/DDBJ whole genome shotgun (WGS) entry which is preliminary data.</text>
</comment>
<feature type="transmembrane region" description="Helical" evidence="1">
    <location>
        <begin position="39"/>
        <end position="62"/>
    </location>
</feature>
<proteinExistence type="predicted"/>
<accession>A0A1C2HVC3</accession>
<keyword evidence="1" id="KW-1133">Transmembrane helix</keyword>
<keyword evidence="1" id="KW-0472">Membrane</keyword>
<organism evidence="2 3">
    <name type="scientific">Acidithiobacillus thiooxidans</name>
    <name type="common">Thiobacillus thiooxidans</name>
    <dbReference type="NCBI Taxonomy" id="930"/>
    <lineage>
        <taxon>Bacteria</taxon>
        <taxon>Pseudomonadati</taxon>
        <taxon>Pseudomonadota</taxon>
        <taxon>Acidithiobacillia</taxon>
        <taxon>Acidithiobacillales</taxon>
        <taxon>Acidithiobacillaceae</taxon>
        <taxon>Acidithiobacillus</taxon>
    </lineage>
</organism>
<reference evidence="2 3" key="1">
    <citation type="journal article" date="2016" name="Int. J. Mol. Sci.">
        <title>Comparative genomics of the extreme acidophile Acidithiobacillus thiooxidans reveals intraspecific divergence and niche adaptation.</title>
        <authorList>
            <person name="Zhang X."/>
            <person name="Feng X."/>
            <person name="Tao J."/>
            <person name="Ma L."/>
            <person name="Xiao Y."/>
            <person name="Liang Y."/>
            <person name="Liu X."/>
            <person name="Yin H."/>
        </authorList>
    </citation>
    <scope>NUCLEOTIDE SEQUENCE [LARGE SCALE GENOMIC DNA]</scope>
    <source>
        <strain evidence="2 3">A02</strain>
    </source>
</reference>
<name>A0A1C2HVC3_ACITH</name>
<keyword evidence="1" id="KW-0812">Transmembrane</keyword>
<dbReference type="Proteomes" id="UP000094893">
    <property type="component" value="Unassembled WGS sequence"/>
</dbReference>
<gene>
    <name evidence="2" type="ORF">A6P07_19600</name>
</gene>
<evidence type="ECO:0000256" key="1">
    <source>
        <dbReference type="SAM" id="Phobius"/>
    </source>
</evidence>
<dbReference type="AlphaFoldDB" id="A0A1C2HVC3"/>
<evidence type="ECO:0000313" key="2">
    <source>
        <dbReference type="EMBL" id="OCX67659.1"/>
    </source>
</evidence>
<protein>
    <submittedName>
        <fullName evidence="2">Uncharacterized protein</fullName>
    </submittedName>
</protein>
<sequence length="77" mass="9477">MKLIRYRDRAEEIIYWITQLFNNSMLIQQALHWNHILKLNIWLLFGINCTAYSPYIVPYILFKHNIFNEMNLSFEVR</sequence>
<dbReference type="EMBL" id="LWSA01000342">
    <property type="protein sequence ID" value="OCX67659.1"/>
    <property type="molecule type" value="Genomic_DNA"/>
</dbReference>